<dbReference type="eggNOG" id="COG2226">
    <property type="taxonomic scope" value="Bacteria"/>
</dbReference>
<reference evidence="3 4" key="1">
    <citation type="journal article" date="2010" name="Genome Biol. Evol.">
        <title>The sequence of a 1.8-mb bacterial linear plasmid reveals a rich evolutionary reservoir of secondary metabolic pathways.</title>
        <authorList>
            <person name="Medema M.H."/>
            <person name="Trefzer A."/>
            <person name="Kovalchuk A."/>
            <person name="van den Berg M."/>
            <person name="Mueller U."/>
            <person name="Heijne W."/>
            <person name="Wu L."/>
            <person name="Alam M.T."/>
            <person name="Ronning C.M."/>
            <person name="Nierman W.C."/>
            <person name="Bovenberg R.A.L."/>
            <person name="Breitling R."/>
            <person name="Takano E."/>
        </authorList>
    </citation>
    <scope>NUCLEOTIDE SEQUENCE [LARGE SCALE GENOMIC DNA]</scope>
    <source>
        <strain evidence="4">ATCC 27064 / DSM 738 / JCM 4710 / NBRC 13307 / NCIMB 12785 / NRRL 3585 / VKM Ac-602</strain>
        <plasmid evidence="3">pSCL4</plasmid>
    </source>
</reference>
<feature type="compositionally biased region" description="Low complexity" evidence="1">
    <location>
        <begin position="13"/>
        <end position="23"/>
    </location>
</feature>
<geneLocation type="plasmid" evidence="3 4">
    <name>pSCL4</name>
</geneLocation>
<dbReference type="Proteomes" id="UP000002357">
    <property type="component" value="Plasmid pSCL4"/>
</dbReference>
<evidence type="ECO:0000313" key="4">
    <source>
        <dbReference type="Proteomes" id="UP000002357"/>
    </source>
</evidence>
<accession>B5GVX9</accession>
<dbReference type="GO" id="GO:0032259">
    <property type="term" value="P:methylation"/>
    <property type="evidence" value="ECO:0007669"/>
    <property type="project" value="UniProtKB-KW"/>
</dbReference>
<dbReference type="RefSeq" id="WP_003956016.1">
    <property type="nucleotide sequence ID" value="NZ_CM000914.1"/>
</dbReference>
<name>B5GVX9_STRCL</name>
<protein>
    <submittedName>
        <fullName evidence="3">Methyltransferase</fullName>
    </submittedName>
</protein>
<evidence type="ECO:0000256" key="1">
    <source>
        <dbReference type="SAM" id="MobiDB-lite"/>
    </source>
</evidence>
<gene>
    <name evidence="3" type="ORF">SCLAV_p0129</name>
</gene>
<evidence type="ECO:0000259" key="2">
    <source>
        <dbReference type="Pfam" id="PF08241"/>
    </source>
</evidence>
<keyword evidence="3" id="KW-0808">Transferase</keyword>
<proteinExistence type="predicted"/>
<evidence type="ECO:0000313" key="3">
    <source>
        <dbReference type="EMBL" id="EFG03620.2"/>
    </source>
</evidence>
<keyword evidence="4" id="KW-1185">Reference proteome</keyword>
<keyword evidence="3" id="KW-0489">Methyltransferase</keyword>
<dbReference type="InterPro" id="IPR029063">
    <property type="entry name" value="SAM-dependent_MTases_sf"/>
</dbReference>
<dbReference type="OrthoDB" id="5566900at2"/>
<organism evidence="3 4">
    <name type="scientific">Streptomyces clavuligerus</name>
    <dbReference type="NCBI Taxonomy" id="1901"/>
    <lineage>
        <taxon>Bacteria</taxon>
        <taxon>Bacillati</taxon>
        <taxon>Actinomycetota</taxon>
        <taxon>Actinomycetes</taxon>
        <taxon>Kitasatosporales</taxon>
        <taxon>Streptomycetaceae</taxon>
        <taxon>Streptomyces</taxon>
    </lineage>
</organism>
<dbReference type="InterPro" id="IPR013216">
    <property type="entry name" value="Methyltransf_11"/>
</dbReference>
<dbReference type="AlphaFoldDB" id="B5GVX9"/>
<dbReference type="EMBL" id="CM000914">
    <property type="protein sequence ID" value="EFG03620.2"/>
    <property type="molecule type" value="Genomic_DNA"/>
</dbReference>
<feature type="region of interest" description="Disordered" evidence="1">
    <location>
        <begin position="1"/>
        <end position="24"/>
    </location>
</feature>
<dbReference type="PANTHER" id="PTHR43464">
    <property type="entry name" value="METHYLTRANSFERASE"/>
    <property type="match status" value="1"/>
</dbReference>
<dbReference type="CDD" id="cd02440">
    <property type="entry name" value="AdoMet_MTases"/>
    <property type="match status" value="1"/>
</dbReference>
<sequence length="269" mass="29982">MVSHQPDHRTPRTRSTPTAPGTPVVYDDPDFFDAYTAFRAGSAGRLSNDALEHPAIRSLIPSPVGRDVLDIGCGTGDLSRWCARSGARSVLAVDPSARMIDRARELTGEDEAHSIRWLHQPVETVELDPGSLDLAVSSLALHYIADYPGLLRRVHRWLRPGGVLVYSTEHPVHTATASQEEGWCLDGTGDPRHWKLDDYGVEGPRDQRWLGTTVPKHHRRISTLLNALTGTGFLIEQVLEPRPDPTAPVDLRMTEYTRRPIFLLVRARR</sequence>
<dbReference type="Gene3D" id="3.40.50.150">
    <property type="entry name" value="Vaccinia Virus protein VP39"/>
    <property type="match status" value="1"/>
</dbReference>
<dbReference type="Pfam" id="PF08241">
    <property type="entry name" value="Methyltransf_11"/>
    <property type="match status" value="1"/>
</dbReference>
<dbReference type="PANTHER" id="PTHR43464:SF23">
    <property type="entry name" value="JUVENILE HORMONE ACID O-METHYLTRANSFERASE"/>
    <property type="match status" value="1"/>
</dbReference>
<keyword evidence="3" id="KW-0614">Plasmid</keyword>
<dbReference type="GO" id="GO:0010420">
    <property type="term" value="F:polyprenyldihydroxybenzoate methyltransferase activity"/>
    <property type="evidence" value="ECO:0007669"/>
    <property type="project" value="TreeGrafter"/>
</dbReference>
<dbReference type="GeneID" id="93733368"/>
<dbReference type="SUPFAM" id="SSF53335">
    <property type="entry name" value="S-adenosyl-L-methionine-dependent methyltransferases"/>
    <property type="match status" value="1"/>
</dbReference>
<feature type="compositionally biased region" description="Basic and acidic residues" evidence="1">
    <location>
        <begin position="1"/>
        <end position="10"/>
    </location>
</feature>
<feature type="domain" description="Methyltransferase type 11" evidence="2">
    <location>
        <begin position="69"/>
        <end position="165"/>
    </location>
</feature>